<dbReference type="GO" id="GO:0004222">
    <property type="term" value="F:metalloendopeptidase activity"/>
    <property type="evidence" value="ECO:0007669"/>
    <property type="project" value="TreeGrafter"/>
</dbReference>
<dbReference type="AlphaFoldDB" id="A0A949WUX8"/>
<sequence>MGNYNSEYESYYNSLKKNNGARYTPAYNRGFRHSAIERSKGNYWISRITRDLIGVFILFVFVISCKLVVNPKTQEVYNYSKEVLNQNYDYKDLKINYKNIDLKKIQDKITNTIEEIKSKITGNETFDNRIKNEFILPVVGVETSPFGYREDPISKDKKFHAGVDIDAKVDTDVKAAFDGRVKFCGEDKELGKYILIDHGNGIETKYGHLNKILVAKEDAVKKSQIIAKSGNTGKSTGPHLHFELLYMGENKNPDEYFDIARK</sequence>
<dbReference type="EMBL" id="JAEEGC010000037">
    <property type="protein sequence ID" value="MBV7273067.1"/>
    <property type="molecule type" value="Genomic_DNA"/>
</dbReference>
<name>A0A949WUX8_9CLOT</name>
<dbReference type="CDD" id="cd12797">
    <property type="entry name" value="M23_peptidase"/>
    <property type="match status" value="1"/>
</dbReference>
<keyword evidence="1" id="KW-1133">Transmembrane helix</keyword>
<evidence type="ECO:0000313" key="4">
    <source>
        <dbReference type="Proteomes" id="UP000694308"/>
    </source>
</evidence>
<dbReference type="Pfam" id="PF01551">
    <property type="entry name" value="Peptidase_M23"/>
    <property type="match status" value="1"/>
</dbReference>
<protein>
    <submittedName>
        <fullName evidence="3">M23 family metallopeptidase</fullName>
    </submittedName>
</protein>
<dbReference type="InterPro" id="IPR050570">
    <property type="entry name" value="Cell_wall_metabolism_enzyme"/>
</dbReference>
<comment type="caution">
    <text evidence="3">The sequence shown here is derived from an EMBL/GenBank/DDBJ whole genome shotgun (WGS) entry which is preliminary data.</text>
</comment>
<keyword evidence="1" id="KW-0472">Membrane</keyword>
<dbReference type="InterPro" id="IPR016047">
    <property type="entry name" value="M23ase_b-sheet_dom"/>
</dbReference>
<keyword evidence="1" id="KW-0812">Transmembrane</keyword>
<dbReference type="PANTHER" id="PTHR21666">
    <property type="entry name" value="PEPTIDASE-RELATED"/>
    <property type="match status" value="1"/>
</dbReference>
<gene>
    <name evidence="3" type="ORF">I6U48_09100</name>
</gene>
<dbReference type="Proteomes" id="UP000694308">
    <property type="component" value="Unassembled WGS sequence"/>
</dbReference>
<organism evidence="3 4">
    <name type="scientific">Clostridium thailandense</name>
    <dbReference type="NCBI Taxonomy" id="2794346"/>
    <lineage>
        <taxon>Bacteria</taxon>
        <taxon>Bacillati</taxon>
        <taxon>Bacillota</taxon>
        <taxon>Clostridia</taxon>
        <taxon>Eubacteriales</taxon>
        <taxon>Clostridiaceae</taxon>
        <taxon>Clostridium</taxon>
    </lineage>
</organism>
<evidence type="ECO:0000259" key="2">
    <source>
        <dbReference type="Pfam" id="PF01551"/>
    </source>
</evidence>
<reference evidence="3" key="1">
    <citation type="submission" date="2020-12" db="EMBL/GenBank/DDBJ databases">
        <title>Clostridium thailandense sp. nov., a novel acetogenic bacterium isolated from peat land soil in Thailand.</title>
        <authorList>
            <person name="Chaikitkaew S."/>
            <person name="Birkeland N.K."/>
        </authorList>
    </citation>
    <scope>NUCLEOTIDE SEQUENCE</scope>
    <source>
        <strain evidence="3">PL3</strain>
    </source>
</reference>
<dbReference type="RefSeq" id="WP_218320096.1">
    <property type="nucleotide sequence ID" value="NZ_JAEEGC010000037.1"/>
</dbReference>
<proteinExistence type="predicted"/>
<feature type="domain" description="M23ase beta-sheet core" evidence="2">
    <location>
        <begin position="158"/>
        <end position="253"/>
    </location>
</feature>
<accession>A0A949WUX8</accession>
<dbReference type="PANTHER" id="PTHR21666:SF289">
    <property type="entry name" value="L-ALA--D-GLU ENDOPEPTIDASE"/>
    <property type="match status" value="1"/>
</dbReference>
<evidence type="ECO:0000256" key="1">
    <source>
        <dbReference type="SAM" id="Phobius"/>
    </source>
</evidence>
<evidence type="ECO:0000313" key="3">
    <source>
        <dbReference type="EMBL" id="MBV7273067.1"/>
    </source>
</evidence>
<feature type="transmembrane region" description="Helical" evidence="1">
    <location>
        <begin position="48"/>
        <end position="69"/>
    </location>
</feature>
<keyword evidence="4" id="KW-1185">Reference proteome</keyword>